<dbReference type="GeneID" id="108683040"/>
<evidence type="ECO:0000256" key="6">
    <source>
        <dbReference type="RuleBase" id="RU363034"/>
    </source>
</evidence>
<dbReference type="InterPro" id="IPR001314">
    <property type="entry name" value="Peptidase_S1A"/>
</dbReference>
<proteinExistence type="inferred from homology"/>
<gene>
    <name evidence="9" type="primary">LOC108683040</name>
</gene>
<dbReference type="InterPro" id="IPR051487">
    <property type="entry name" value="Ser/Thr_Proteases_Immune/Dev"/>
</dbReference>
<dbReference type="InterPro" id="IPR009003">
    <property type="entry name" value="Peptidase_S1_PA"/>
</dbReference>
<reference evidence="9" key="1">
    <citation type="submission" date="2025-08" db="UniProtKB">
        <authorList>
            <consortium name="RefSeq"/>
        </authorList>
    </citation>
    <scope>IDENTIFICATION</scope>
    <source>
        <tissue evidence="9">Whole organism</tissue>
    </source>
</reference>
<dbReference type="PROSITE" id="PS50240">
    <property type="entry name" value="TRYPSIN_DOM"/>
    <property type="match status" value="1"/>
</dbReference>
<dbReference type="Proteomes" id="UP000694843">
    <property type="component" value="Unplaced"/>
</dbReference>
<evidence type="ECO:0000313" key="8">
    <source>
        <dbReference type="Proteomes" id="UP000694843"/>
    </source>
</evidence>
<keyword evidence="1 6" id="KW-0645">Protease</keyword>
<keyword evidence="3 6" id="KW-0720">Serine protease</keyword>
<dbReference type="InterPro" id="IPR018114">
    <property type="entry name" value="TRYPSIN_HIS"/>
</dbReference>
<dbReference type="KEGG" id="hazt:108683040"/>
<dbReference type="PRINTS" id="PR00722">
    <property type="entry name" value="CHYMOTRYPSIN"/>
</dbReference>
<evidence type="ECO:0000256" key="4">
    <source>
        <dbReference type="ARBA" id="ARBA00023157"/>
    </source>
</evidence>
<dbReference type="Gene3D" id="2.40.10.10">
    <property type="entry name" value="Trypsin-like serine proteases"/>
    <property type="match status" value="1"/>
</dbReference>
<dbReference type="GO" id="GO:0006508">
    <property type="term" value="P:proteolysis"/>
    <property type="evidence" value="ECO:0007669"/>
    <property type="project" value="UniProtKB-KW"/>
</dbReference>
<dbReference type="SUPFAM" id="SSF50494">
    <property type="entry name" value="Trypsin-like serine proteases"/>
    <property type="match status" value="1"/>
</dbReference>
<accession>A0A8B7PRE5</accession>
<dbReference type="Pfam" id="PF00089">
    <property type="entry name" value="Trypsin"/>
    <property type="match status" value="1"/>
</dbReference>
<feature type="domain" description="Peptidase S1" evidence="7">
    <location>
        <begin position="33"/>
        <end position="283"/>
    </location>
</feature>
<dbReference type="SMART" id="SM00020">
    <property type="entry name" value="Tryp_SPc"/>
    <property type="match status" value="1"/>
</dbReference>
<organism evidence="8 9">
    <name type="scientific">Hyalella azteca</name>
    <name type="common">Amphipod</name>
    <dbReference type="NCBI Taxonomy" id="294128"/>
    <lineage>
        <taxon>Eukaryota</taxon>
        <taxon>Metazoa</taxon>
        <taxon>Ecdysozoa</taxon>
        <taxon>Arthropoda</taxon>
        <taxon>Crustacea</taxon>
        <taxon>Multicrustacea</taxon>
        <taxon>Malacostraca</taxon>
        <taxon>Eumalacostraca</taxon>
        <taxon>Peracarida</taxon>
        <taxon>Amphipoda</taxon>
        <taxon>Senticaudata</taxon>
        <taxon>Talitrida</taxon>
        <taxon>Talitroidea</taxon>
        <taxon>Hyalellidae</taxon>
        <taxon>Hyalella</taxon>
    </lineage>
</organism>
<dbReference type="RefSeq" id="XP_018027807.1">
    <property type="nucleotide sequence ID" value="XM_018172318.2"/>
</dbReference>
<dbReference type="GO" id="GO:0004252">
    <property type="term" value="F:serine-type endopeptidase activity"/>
    <property type="evidence" value="ECO:0007669"/>
    <property type="project" value="InterPro"/>
</dbReference>
<keyword evidence="2 6" id="KW-0378">Hydrolase</keyword>
<name>A0A8B7PRE5_HYAAZ</name>
<keyword evidence="4" id="KW-1015">Disulfide bond</keyword>
<sequence length="290" mass="32216">MSQFFQGFYAREKAMPATRCADQEENISFVPRIVDGVYANIHEYPWQVALFYITPGKNKSKSAFFCGASLISDSFVLTAAHCVLGSSKRADRIRAILGDHDLSTRKETDSTYRDIRRIIFNVHYRADTVRNDIALLQLEKPVMFSSSINPVLLPWALDDTFEGLNATVTGWGRDKIGKRISSYVLKEYSSSLLTEATCDRQWSTKSTLKPQLSTDPKKQICLDVSKGSPCHGDSGGPLVVCSGEVCTQVGVVSFGFPLCKNVGLPAVFTRLTYYRPWLDINMASANAMPV</sequence>
<dbReference type="OrthoDB" id="6370188at2759"/>
<evidence type="ECO:0000256" key="2">
    <source>
        <dbReference type="ARBA" id="ARBA00022801"/>
    </source>
</evidence>
<evidence type="ECO:0000313" key="9">
    <source>
        <dbReference type="RefSeq" id="XP_018027807.1"/>
    </source>
</evidence>
<dbReference type="InterPro" id="IPR043504">
    <property type="entry name" value="Peptidase_S1_PA_chymotrypsin"/>
</dbReference>
<evidence type="ECO:0000256" key="1">
    <source>
        <dbReference type="ARBA" id="ARBA00022670"/>
    </source>
</evidence>
<dbReference type="PROSITE" id="PS00134">
    <property type="entry name" value="TRYPSIN_HIS"/>
    <property type="match status" value="1"/>
</dbReference>
<dbReference type="CDD" id="cd00190">
    <property type="entry name" value="Tryp_SPc"/>
    <property type="match status" value="1"/>
</dbReference>
<dbReference type="InterPro" id="IPR033116">
    <property type="entry name" value="TRYPSIN_SER"/>
</dbReference>
<dbReference type="PANTHER" id="PTHR24256">
    <property type="entry name" value="TRYPTASE-RELATED"/>
    <property type="match status" value="1"/>
</dbReference>
<evidence type="ECO:0000259" key="7">
    <source>
        <dbReference type="PROSITE" id="PS50240"/>
    </source>
</evidence>
<dbReference type="InterPro" id="IPR001254">
    <property type="entry name" value="Trypsin_dom"/>
</dbReference>
<evidence type="ECO:0000256" key="5">
    <source>
        <dbReference type="ARBA" id="ARBA00024195"/>
    </source>
</evidence>
<dbReference type="AlphaFoldDB" id="A0A8B7PRE5"/>
<protein>
    <submittedName>
        <fullName evidence="9">Chymotrypsinogen B-like</fullName>
    </submittedName>
</protein>
<dbReference type="FunFam" id="2.40.10.10:FF:000060">
    <property type="entry name" value="Acrosin"/>
    <property type="match status" value="1"/>
</dbReference>
<evidence type="ECO:0000256" key="3">
    <source>
        <dbReference type="ARBA" id="ARBA00022825"/>
    </source>
</evidence>
<dbReference type="PROSITE" id="PS00135">
    <property type="entry name" value="TRYPSIN_SER"/>
    <property type="match status" value="1"/>
</dbReference>
<comment type="similarity">
    <text evidence="5">Belongs to the peptidase S1 family. CLIP subfamily.</text>
</comment>
<keyword evidence="8" id="KW-1185">Reference proteome</keyword>